<name>A0A3M6UFW4_POCDA</name>
<dbReference type="EMBL" id="RCHS01001609">
    <property type="protein sequence ID" value="RMX52571.1"/>
    <property type="molecule type" value="Genomic_DNA"/>
</dbReference>
<protein>
    <submittedName>
        <fullName evidence="1">Uncharacterized protein</fullName>
    </submittedName>
</protein>
<sequence length="163" mass="18474">MPLQSHESGKKPVVIGPVMICAKKNRETYQSLFQKMTNACLELQNTLKANIEHKIKSDLHLSDSFYRTVAKDFLGTVGIEEDMFDNNCPESMNASLKTWMENKRKDVSQVVNDIQGFVMKQHHDIGKAFTEMSGPYVLKDEYNNAKMPPNFWALSPSKTKAAS</sequence>
<dbReference type="Proteomes" id="UP000275408">
    <property type="component" value="Unassembled WGS sequence"/>
</dbReference>
<organism evidence="1 2">
    <name type="scientific">Pocillopora damicornis</name>
    <name type="common">Cauliflower coral</name>
    <name type="synonym">Millepora damicornis</name>
    <dbReference type="NCBI Taxonomy" id="46731"/>
    <lineage>
        <taxon>Eukaryota</taxon>
        <taxon>Metazoa</taxon>
        <taxon>Cnidaria</taxon>
        <taxon>Anthozoa</taxon>
        <taxon>Hexacorallia</taxon>
        <taxon>Scleractinia</taxon>
        <taxon>Astrocoeniina</taxon>
        <taxon>Pocilloporidae</taxon>
        <taxon>Pocillopora</taxon>
    </lineage>
</organism>
<proteinExistence type="predicted"/>
<accession>A0A3M6UFW4</accession>
<dbReference type="AlphaFoldDB" id="A0A3M6UFW4"/>
<reference evidence="1 2" key="1">
    <citation type="journal article" date="2018" name="Sci. Rep.">
        <title>Comparative analysis of the Pocillopora damicornis genome highlights role of immune system in coral evolution.</title>
        <authorList>
            <person name="Cunning R."/>
            <person name="Bay R.A."/>
            <person name="Gillette P."/>
            <person name="Baker A.C."/>
            <person name="Traylor-Knowles N."/>
        </authorList>
    </citation>
    <scope>NUCLEOTIDE SEQUENCE [LARGE SCALE GENOMIC DNA]</scope>
    <source>
        <strain evidence="1">RSMAS</strain>
        <tissue evidence="1">Whole animal</tissue>
    </source>
</reference>
<evidence type="ECO:0000313" key="2">
    <source>
        <dbReference type="Proteomes" id="UP000275408"/>
    </source>
</evidence>
<comment type="caution">
    <text evidence="1">The sequence shown here is derived from an EMBL/GenBank/DDBJ whole genome shotgun (WGS) entry which is preliminary data.</text>
</comment>
<evidence type="ECO:0000313" key="1">
    <source>
        <dbReference type="EMBL" id="RMX52571.1"/>
    </source>
</evidence>
<gene>
    <name evidence="1" type="ORF">pdam_00024931</name>
</gene>
<keyword evidence="2" id="KW-1185">Reference proteome</keyword>